<dbReference type="STRING" id="282676.B6F84_09460"/>
<dbReference type="InterPro" id="IPR053578">
    <property type="entry name" value="UDP-sulfoquinovose_synthase"/>
</dbReference>
<dbReference type="Pfam" id="PF16363">
    <property type="entry name" value="GDP_Man_Dehyd"/>
    <property type="match status" value="1"/>
</dbReference>
<sequence>MKVLILGIDGYLGWALALRLISRNHEVIGIDNLATRKAVEEIGSDSAFPLPSPEERVKEVKKHLGGNLEFHVGDITNKDFLSDIIKRNKPDVVVHFAEQRSAPYSMRDLDHAKYTLQNNLFGTLNLIYSVKEIDPAIHILKMGTMGEFGTPNFDIPESPFVNAIINGKEDKIFTPRWGGSIYHFSKIFDSYLLAYYNQLYGLTMTDIMQGPVYGTKIPEMTSESLRTRFDFDESYGTVVNRFCVEAILGLPLTPYGKGGQTRGFISLEDSVEALKTLIEHPPKQGEYRVVNQFMEVHSVNEIAEMVKNAGEQLGLQTSIQHVPNPRVEKEEHYYNPEKRILEELGFKPKRNMKDEVKVMIEDLLPYKERLERYKQVIMPKTKWR</sequence>
<protein>
    <submittedName>
        <fullName evidence="2">NAD-dependent dehydratase</fullName>
    </submittedName>
</protein>
<dbReference type="InterPro" id="IPR036291">
    <property type="entry name" value="NAD(P)-bd_dom_sf"/>
</dbReference>
<dbReference type="NCBIfam" id="NF041015">
    <property type="entry name" value="UDPsulfquin_syn"/>
    <property type="match status" value="1"/>
</dbReference>
<dbReference type="OrthoDB" id="4907at2157"/>
<organism evidence="2 3">
    <name type="scientific">Acidianus manzaensis</name>
    <dbReference type="NCBI Taxonomy" id="282676"/>
    <lineage>
        <taxon>Archaea</taxon>
        <taxon>Thermoproteota</taxon>
        <taxon>Thermoprotei</taxon>
        <taxon>Sulfolobales</taxon>
        <taxon>Sulfolobaceae</taxon>
        <taxon>Acidianus</taxon>
    </lineage>
</organism>
<dbReference type="InterPro" id="IPR016040">
    <property type="entry name" value="NAD(P)-bd_dom"/>
</dbReference>
<dbReference type="Gene3D" id="3.40.50.720">
    <property type="entry name" value="NAD(P)-binding Rossmann-like Domain"/>
    <property type="match status" value="1"/>
</dbReference>
<dbReference type="Gene3D" id="3.90.25.10">
    <property type="entry name" value="UDP-galactose 4-epimerase, domain 1"/>
    <property type="match status" value="1"/>
</dbReference>
<proteinExistence type="predicted"/>
<evidence type="ECO:0000259" key="1">
    <source>
        <dbReference type="Pfam" id="PF16363"/>
    </source>
</evidence>
<dbReference type="AlphaFoldDB" id="A0A1W6K120"/>
<evidence type="ECO:0000313" key="3">
    <source>
        <dbReference type="Proteomes" id="UP000193404"/>
    </source>
</evidence>
<evidence type="ECO:0000313" key="2">
    <source>
        <dbReference type="EMBL" id="ARM76228.1"/>
    </source>
</evidence>
<reference evidence="2 3" key="1">
    <citation type="submission" date="2017-03" db="EMBL/GenBank/DDBJ databases">
        <title>Sulfur activation and transportation mechanism of thermophilic Archaea Acidianus manzaensis YN-25.</title>
        <authorList>
            <person name="Ma Y."/>
            <person name="Yang Y."/>
            <person name="Xia J."/>
        </authorList>
    </citation>
    <scope>NUCLEOTIDE SEQUENCE [LARGE SCALE GENOMIC DNA]</scope>
    <source>
        <strain evidence="2 3">YN-25</strain>
    </source>
</reference>
<dbReference type="PANTHER" id="PTHR43000">
    <property type="entry name" value="DTDP-D-GLUCOSE 4,6-DEHYDRATASE-RELATED"/>
    <property type="match status" value="1"/>
</dbReference>
<feature type="domain" description="NAD(P)-binding" evidence="1">
    <location>
        <begin position="4"/>
        <end position="359"/>
    </location>
</feature>
<dbReference type="GeneID" id="41591150"/>
<keyword evidence="3" id="KW-1185">Reference proteome</keyword>
<accession>A0A1W6K120</accession>
<dbReference type="SUPFAM" id="SSF51735">
    <property type="entry name" value="NAD(P)-binding Rossmann-fold domains"/>
    <property type="match status" value="1"/>
</dbReference>
<dbReference type="KEGG" id="aman:B6F84_09460"/>
<gene>
    <name evidence="2" type="ORF">B6F84_09460</name>
</gene>
<dbReference type="RefSeq" id="WP_148692013.1">
    <property type="nucleotide sequence ID" value="NZ_CP020477.1"/>
</dbReference>
<dbReference type="EMBL" id="CP020477">
    <property type="protein sequence ID" value="ARM76228.1"/>
    <property type="molecule type" value="Genomic_DNA"/>
</dbReference>
<dbReference type="Proteomes" id="UP000193404">
    <property type="component" value="Chromosome"/>
</dbReference>
<name>A0A1W6K120_9CREN</name>